<dbReference type="PROSITE" id="PS51782">
    <property type="entry name" value="LYSM"/>
    <property type="match status" value="1"/>
</dbReference>
<dbReference type="Proteomes" id="UP000234857">
    <property type="component" value="Unassembled WGS sequence"/>
</dbReference>
<dbReference type="PANTHER" id="PTHR30404">
    <property type="entry name" value="N-ACETYLMURAMOYL-L-ALANINE AMIDASE"/>
    <property type="match status" value="1"/>
</dbReference>
<evidence type="ECO:0000256" key="1">
    <source>
        <dbReference type="ARBA" id="ARBA00022801"/>
    </source>
</evidence>
<comment type="caution">
    <text evidence="3">The sequence shown here is derived from an EMBL/GenBank/DDBJ whole genome shotgun (WGS) entry which is preliminary data.</text>
</comment>
<dbReference type="SMART" id="SM00646">
    <property type="entry name" value="Ami_3"/>
    <property type="match status" value="1"/>
</dbReference>
<dbReference type="CDD" id="cd02696">
    <property type="entry name" value="MurNAc-LAA"/>
    <property type="match status" value="1"/>
</dbReference>
<dbReference type="Gene3D" id="2.60.40.3500">
    <property type="match status" value="1"/>
</dbReference>
<proteinExistence type="predicted"/>
<accession>A0A2N5ZAP8</accession>
<evidence type="ECO:0000313" key="4">
    <source>
        <dbReference type="Proteomes" id="UP000234857"/>
    </source>
</evidence>
<name>A0A2N5ZAP8_MUIH1</name>
<organism evidence="3 4">
    <name type="scientific">Muiribacterium halophilum</name>
    <dbReference type="NCBI Taxonomy" id="2053465"/>
    <lineage>
        <taxon>Bacteria</taxon>
        <taxon>Candidatus Muiribacteriota</taxon>
        <taxon>Candidatus Muiribacteriia</taxon>
        <taxon>Candidatus Muiribacteriales</taxon>
        <taxon>Candidatus Muiribacteriaceae</taxon>
        <taxon>Candidatus Muiribacterium</taxon>
    </lineage>
</organism>
<feature type="domain" description="LysM" evidence="2">
    <location>
        <begin position="380"/>
        <end position="424"/>
    </location>
</feature>
<dbReference type="Gene3D" id="3.40.630.40">
    <property type="entry name" value="Zn-dependent exopeptidases"/>
    <property type="match status" value="1"/>
</dbReference>
<dbReference type="GO" id="GO:0009253">
    <property type="term" value="P:peptidoglycan catabolic process"/>
    <property type="evidence" value="ECO:0007669"/>
    <property type="project" value="InterPro"/>
</dbReference>
<dbReference type="Pfam" id="PF01476">
    <property type="entry name" value="LysM"/>
    <property type="match status" value="1"/>
</dbReference>
<dbReference type="SUPFAM" id="SSF53187">
    <property type="entry name" value="Zn-dependent exopeptidases"/>
    <property type="match status" value="1"/>
</dbReference>
<dbReference type="EMBL" id="PKTG01000130">
    <property type="protein sequence ID" value="PLX15738.1"/>
    <property type="molecule type" value="Genomic_DNA"/>
</dbReference>
<dbReference type="Gene3D" id="3.10.350.10">
    <property type="entry name" value="LysM domain"/>
    <property type="match status" value="1"/>
</dbReference>
<dbReference type="SUPFAM" id="SSF54106">
    <property type="entry name" value="LysM domain"/>
    <property type="match status" value="1"/>
</dbReference>
<protein>
    <recommendedName>
        <fullName evidence="2">LysM domain-containing protein</fullName>
    </recommendedName>
</protein>
<evidence type="ECO:0000313" key="3">
    <source>
        <dbReference type="EMBL" id="PLX15738.1"/>
    </source>
</evidence>
<dbReference type="SMART" id="SM00257">
    <property type="entry name" value="LysM"/>
    <property type="match status" value="1"/>
</dbReference>
<dbReference type="GO" id="GO:0008745">
    <property type="term" value="F:N-acetylmuramoyl-L-alanine amidase activity"/>
    <property type="evidence" value="ECO:0007669"/>
    <property type="project" value="InterPro"/>
</dbReference>
<dbReference type="InterPro" id="IPR050695">
    <property type="entry name" value="N-acetylmuramoyl_amidase_3"/>
</dbReference>
<keyword evidence="1" id="KW-0378">Hydrolase</keyword>
<dbReference type="AlphaFoldDB" id="A0A2N5ZAP8"/>
<reference evidence="3 4" key="1">
    <citation type="submission" date="2017-11" db="EMBL/GenBank/DDBJ databases">
        <title>Genome-resolved metagenomics identifies genetic mobility, metabolic interactions, and unexpected diversity in perchlorate-reducing communities.</title>
        <authorList>
            <person name="Barnum T.P."/>
            <person name="Figueroa I.A."/>
            <person name="Carlstrom C.I."/>
            <person name="Lucas L.N."/>
            <person name="Engelbrektson A.L."/>
            <person name="Coates J.D."/>
        </authorList>
    </citation>
    <scope>NUCLEOTIDE SEQUENCE [LARGE SCALE GENOMIC DNA]</scope>
    <source>
        <strain evidence="3">BM706</strain>
    </source>
</reference>
<gene>
    <name evidence="3" type="ORF">C0601_12235</name>
</gene>
<dbReference type="Pfam" id="PF01520">
    <property type="entry name" value="Amidase_3"/>
    <property type="match status" value="1"/>
</dbReference>
<dbReference type="CDD" id="cd00118">
    <property type="entry name" value="LysM"/>
    <property type="match status" value="1"/>
</dbReference>
<evidence type="ECO:0000259" key="2">
    <source>
        <dbReference type="PROSITE" id="PS51782"/>
    </source>
</evidence>
<dbReference type="InterPro" id="IPR002508">
    <property type="entry name" value="MurNAc-LAA_cat"/>
</dbReference>
<dbReference type="InterPro" id="IPR036779">
    <property type="entry name" value="LysM_dom_sf"/>
</dbReference>
<dbReference type="PANTHER" id="PTHR30404:SF0">
    <property type="entry name" value="N-ACETYLMURAMOYL-L-ALANINE AMIDASE AMIC"/>
    <property type="match status" value="1"/>
</dbReference>
<sequence length="426" mass="48709">MKKLYILAIITIFFTSLFALNQVDNFKVWDTGQEGVYRITLDCKESPDIKELNSGSKKYLILNIKDSIFKKSSESFRMKHHGIEYFKLVQFDKKTVRLVAKITKEYQTKFLIMQKNSSFPYRIIIDYKQKDIACDIATGLPTIVIDPGHGGKDSGAIGTKGTYEKDIVLDIAKQLEKKLWQSGRVNPVLTREDDTFVGLRNRVSLTENKNAVLFLSIHNNAEPTGRARGYRVYVLDENGKSGKTHDIVASAENKSFEMFEDINDVKKMDKNVLGILADIKLNQTIAKSMRLGNLVIDSFKNEFSNVDIEIRRAPFHVLKLAGIPGVLFEAGFITNKYDERLLKNVFYREKVAEVLKRSIMSYLTDNKLIACELESNNLPEYYKVKPGDTLIHIAKRFSIDLKKLQKVNNIENPSRIMVGMKLRIVE</sequence>
<dbReference type="InterPro" id="IPR018392">
    <property type="entry name" value="LysM"/>
</dbReference>
<dbReference type="GO" id="GO:0030288">
    <property type="term" value="C:outer membrane-bounded periplasmic space"/>
    <property type="evidence" value="ECO:0007669"/>
    <property type="project" value="TreeGrafter"/>
</dbReference>